<comment type="caution">
    <text evidence="8">The sequence shown here is derived from an EMBL/GenBank/DDBJ whole genome shotgun (WGS) entry which is preliminary data.</text>
</comment>
<evidence type="ECO:0000256" key="6">
    <source>
        <dbReference type="SAM" id="MobiDB-lite"/>
    </source>
</evidence>
<feature type="compositionally biased region" description="Polar residues" evidence="6">
    <location>
        <begin position="184"/>
        <end position="196"/>
    </location>
</feature>
<evidence type="ECO:0000313" key="9">
    <source>
        <dbReference type="Proteomes" id="UP000218231"/>
    </source>
</evidence>
<dbReference type="Pfam" id="PF00226">
    <property type="entry name" value="DnaJ"/>
    <property type="match status" value="1"/>
</dbReference>
<feature type="domain" description="J" evidence="7">
    <location>
        <begin position="37"/>
        <end position="103"/>
    </location>
</feature>
<dbReference type="PRINTS" id="PR00625">
    <property type="entry name" value="JDOMAIN"/>
</dbReference>
<dbReference type="SMART" id="SM00271">
    <property type="entry name" value="DnaJ"/>
    <property type="match status" value="1"/>
</dbReference>
<dbReference type="CDD" id="cd06257">
    <property type="entry name" value="DnaJ"/>
    <property type="match status" value="1"/>
</dbReference>
<feature type="compositionally biased region" description="Basic and acidic residues" evidence="6">
    <location>
        <begin position="18"/>
        <end position="35"/>
    </location>
</feature>
<feature type="region of interest" description="Disordered" evidence="6">
    <location>
        <begin position="1"/>
        <end position="37"/>
    </location>
</feature>
<dbReference type="PANTHER" id="PTHR44027:SF7">
    <property type="entry name" value="DNAJ HOMOLOG SUBFAMILY C MEMBER 5 HOMOLOG"/>
    <property type="match status" value="1"/>
</dbReference>
<evidence type="ECO:0000256" key="4">
    <source>
        <dbReference type="ARBA" id="ARBA00023186"/>
    </source>
</evidence>
<keyword evidence="4" id="KW-0143">Chaperone</keyword>
<dbReference type="Proteomes" id="UP000218231">
    <property type="component" value="Unassembled WGS sequence"/>
</dbReference>
<dbReference type="InterPro" id="IPR051434">
    <property type="entry name" value="DnaJ_C_subfamily_member5"/>
</dbReference>
<dbReference type="SUPFAM" id="SSF46565">
    <property type="entry name" value="Chaperone J-domain"/>
    <property type="match status" value="1"/>
</dbReference>
<evidence type="ECO:0000256" key="1">
    <source>
        <dbReference type="ARBA" id="ARBA00004635"/>
    </source>
</evidence>
<protein>
    <recommendedName>
        <fullName evidence="7">J domain-containing protein</fullName>
    </recommendedName>
</protein>
<dbReference type="InterPro" id="IPR001623">
    <property type="entry name" value="DnaJ_domain"/>
</dbReference>
<feature type="region of interest" description="Disordered" evidence="6">
    <location>
        <begin position="176"/>
        <end position="242"/>
    </location>
</feature>
<feature type="compositionally biased region" description="Basic and acidic residues" evidence="6">
    <location>
        <begin position="213"/>
        <end position="226"/>
    </location>
</feature>
<accession>A0A2A2LVT2</accession>
<keyword evidence="9" id="KW-1185">Reference proteome</keyword>
<feature type="compositionally biased region" description="Polar residues" evidence="6">
    <location>
        <begin position="1"/>
        <end position="12"/>
    </location>
</feature>
<evidence type="ECO:0000256" key="5">
    <source>
        <dbReference type="ARBA" id="ARBA00023288"/>
    </source>
</evidence>
<dbReference type="Gene3D" id="1.10.287.110">
    <property type="entry name" value="DnaJ domain"/>
    <property type="match status" value="1"/>
</dbReference>
<dbReference type="PROSITE" id="PS50076">
    <property type="entry name" value="DNAJ_2"/>
    <property type="match status" value="1"/>
</dbReference>
<organism evidence="8 9">
    <name type="scientific">Diploscapter pachys</name>
    <dbReference type="NCBI Taxonomy" id="2018661"/>
    <lineage>
        <taxon>Eukaryota</taxon>
        <taxon>Metazoa</taxon>
        <taxon>Ecdysozoa</taxon>
        <taxon>Nematoda</taxon>
        <taxon>Chromadorea</taxon>
        <taxon>Rhabditida</taxon>
        <taxon>Rhabditina</taxon>
        <taxon>Rhabditomorpha</taxon>
        <taxon>Rhabditoidea</taxon>
        <taxon>Rhabditidae</taxon>
        <taxon>Diploscapter</taxon>
    </lineage>
</organism>
<dbReference type="GO" id="GO:0061177">
    <property type="term" value="C:type Is terminal bouton"/>
    <property type="evidence" value="ECO:0007669"/>
    <property type="project" value="TreeGrafter"/>
</dbReference>
<dbReference type="STRING" id="2018661.A0A2A2LVT2"/>
<dbReference type="PANTHER" id="PTHR44027">
    <property type="entry name" value="DNAJ HOMOLOG SUBFAMILY C MEMBER 5 HOMOLOG"/>
    <property type="match status" value="1"/>
</dbReference>
<proteinExistence type="predicted"/>
<dbReference type="GO" id="GO:0005737">
    <property type="term" value="C:cytoplasm"/>
    <property type="evidence" value="ECO:0007669"/>
    <property type="project" value="UniProtKB-ARBA"/>
</dbReference>
<evidence type="ECO:0000259" key="7">
    <source>
        <dbReference type="PROSITE" id="PS50076"/>
    </source>
</evidence>
<keyword evidence="2" id="KW-0472">Membrane</keyword>
<dbReference type="FunFam" id="1.10.287.110:FF:000017">
    <property type="entry name" value="dnaJ homolog subfamily C member 5"/>
    <property type="match status" value="1"/>
</dbReference>
<comment type="subcellular location">
    <subcellularLocation>
        <location evidence="1">Membrane</location>
        <topology evidence="1">Lipid-anchor</topology>
    </subcellularLocation>
</comment>
<dbReference type="GO" id="GO:1900073">
    <property type="term" value="P:regulation of neuromuscular synaptic transmission"/>
    <property type="evidence" value="ECO:0007669"/>
    <property type="project" value="TreeGrafter"/>
</dbReference>
<evidence type="ECO:0000256" key="3">
    <source>
        <dbReference type="ARBA" id="ARBA00023139"/>
    </source>
</evidence>
<evidence type="ECO:0000256" key="2">
    <source>
        <dbReference type="ARBA" id="ARBA00023136"/>
    </source>
</evidence>
<dbReference type="EMBL" id="LIAE01006403">
    <property type="protein sequence ID" value="PAV90095.1"/>
    <property type="molecule type" value="Genomic_DNA"/>
</dbReference>
<evidence type="ECO:0000313" key="8">
    <source>
        <dbReference type="EMBL" id="PAV90095.1"/>
    </source>
</evidence>
<keyword evidence="5" id="KW-0449">Lipoprotein</keyword>
<dbReference type="AlphaFoldDB" id="A0A2A2LVT2"/>
<dbReference type="InterPro" id="IPR018253">
    <property type="entry name" value="DnaJ_domain_CS"/>
</dbReference>
<dbReference type="InterPro" id="IPR036869">
    <property type="entry name" value="J_dom_sf"/>
</dbReference>
<dbReference type="OrthoDB" id="445556at2759"/>
<gene>
    <name evidence="8" type="ORF">WR25_25280</name>
</gene>
<dbReference type="PROSITE" id="PS00636">
    <property type="entry name" value="DNAJ_1"/>
    <property type="match status" value="1"/>
</dbReference>
<reference evidence="8 9" key="1">
    <citation type="journal article" date="2017" name="Curr. Biol.">
        <title>Genome architecture and evolution of a unichromosomal asexual nematode.</title>
        <authorList>
            <person name="Fradin H."/>
            <person name="Zegar C."/>
            <person name="Gutwein M."/>
            <person name="Lucas J."/>
            <person name="Kovtun M."/>
            <person name="Corcoran D."/>
            <person name="Baugh L.R."/>
            <person name="Kiontke K."/>
            <person name="Gunsalus K."/>
            <person name="Fitch D.H."/>
            <person name="Piano F."/>
        </authorList>
    </citation>
    <scope>NUCLEOTIDE SEQUENCE [LARGE SCALE GENOMIC DNA]</scope>
    <source>
        <strain evidence="8">PF1309</strain>
    </source>
</reference>
<keyword evidence="3" id="KW-0564">Palmitate</keyword>
<name>A0A2A2LVT2_9BILA</name>
<dbReference type="GO" id="GO:0016020">
    <property type="term" value="C:membrane"/>
    <property type="evidence" value="ECO:0007669"/>
    <property type="project" value="UniProtKB-SubCell"/>
</dbReference>
<sequence length="242" mass="26835">MTSHEAPSSERPNPSGEHNGDPEAGRPRAETDSKGQHLYTVLGVDKKATDDDIKKAYRKLALIYHPDKNLDGDPEKTEKFKEINYAHAVLSNPSKRKIYDQMGEAGLKLIEQFGEDEKLLHWVLKPWFKWVFCGVGLITCGFFGCCCCCMCCCKCCCNFCCGKYVPKHMDEYDSPFDEEAGPNETVTTQPTGNSSGPFVVGYGSNDNTNPMRKGSDEAEQSHRPEPSRPTVIAMPPPPSTDS</sequence>